<dbReference type="InterPro" id="IPR006564">
    <property type="entry name" value="Znf_PMZ"/>
</dbReference>
<dbReference type="Pfam" id="PF04434">
    <property type="entry name" value="SWIM"/>
    <property type="match status" value="1"/>
</dbReference>
<protein>
    <recommendedName>
        <fullName evidence="6">SWIM-type domain-containing protein</fullName>
    </recommendedName>
</protein>
<evidence type="ECO:0000256" key="2">
    <source>
        <dbReference type="ARBA" id="ARBA00022771"/>
    </source>
</evidence>
<evidence type="ECO:0000313" key="7">
    <source>
        <dbReference type="EMBL" id="KAH0759981.1"/>
    </source>
</evidence>
<feature type="region of interest" description="Disordered" evidence="5">
    <location>
        <begin position="831"/>
        <end position="1019"/>
    </location>
</feature>
<dbReference type="PRINTS" id="PR00929">
    <property type="entry name" value="ATHOOK"/>
</dbReference>
<dbReference type="InterPro" id="IPR007527">
    <property type="entry name" value="Znf_SWIM"/>
</dbReference>
<feature type="compositionally biased region" description="Acidic residues" evidence="5">
    <location>
        <begin position="248"/>
        <end position="266"/>
    </location>
</feature>
<feature type="compositionally biased region" description="Polar residues" evidence="5">
    <location>
        <begin position="844"/>
        <end position="856"/>
    </location>
</feature>
<dbReference type="EMBL" id="JAIVGD010000015">
    <property type="protein sequence ID" value="KAH0759981.1"/>
    <property type="molecule type" value="Genomic_DNA"/>
</dbReference>
<feature type="compositionally biased region" description="Acidic residues" evidence="5">
    <location>
        <begin position="148"/>
        <end position="180"/>
    </location>
</feature>
<reference evidence="7 8" key="1">
    <citation type="journal article" date="2021" name="bioRxiv">
        <title>Chromosome-scale and haplotype-resolved genome assembly of a tetraploid potato cultivar.</title>
        <authorList>
            <person name="Sun H."/>
            <person name="Jiao W.-B."/>
            <person name="Krause K."/>
            <person name="Campoy J.A."/>
            <person name="Goel M."/>
            <person name="Folz-Donahue K."/>
            <person name="Kukat C."/>
            <person name="Huettel B."/>
            <person name="Schneeberger K."/>
        </authorList>
    </citation>
    <scope>NUCLEOTIDE SEQUENCE [LARGE SCALE GENOMIC DNA]</scope>
    <source>
        <strain evidence="7">SolTubOtavaFocal</strain>
        <tissue evidence="7">Leaves</tissue>
    </source>
</reference>
<dbReference type="PANTHER" id="PTHR31973">
    <property type="entry name" value="POLYPROTEIN, PUTATIVE-RELATED"/>
    <property type="match status" value="1"/>
</dbReference>
<sequence length="1116" mass="124743">MSYFELKDYIRELGYSTACTFSIKGPNSGILVDVDNDKDILDMMCSLEDGDEVEVFVRHLVDEAIVGPMLIENGSHVDMGESGSAFNTRPSESENFNFGVGEDHLNSENPVANFSTSPPFTTTPLFNTAIADGATDDDIDGGPAGPDFSEEEVEGSDYSTEDSVESEAELVGDDDEEEYGSDVHEEVRELRAEKRSFQRRKRREKVAADNEEVPVGEAGPDLGFDETGTGKVSHEGRLGGDEPYFASSDEDSFDLDEDECCNDDEHESGRSRKVKLSRKRTSKTQKIIHDPTAKKVVWQLGMVFKDVKEFRQAVTKYAVRRRVQVEKWVNEPKKVRVRCKDGCPWLLYGCLDKTTNNFMIKTYNPKHTCNKTTRNYLCNAKFLSEAFRERIIEQPNIRVFKLQEMIKKKFKLHVGKTTVRRARAKVLKDIMGDHVVEFGRILDYKDELLRTNPGTSCVVKVGEPDAEGKSIFQSVCKGQLLVAVARDANNQMLPLAWAVVEKENKHTWTMFVKCIRDDLGLGDGEGLTLITDMQKGMSVAITNVLPKCEHRMCARHILANWAKDWRGLQRRQQFWKIAKSTFESQLRSNIEKMKLLGPEKMMDNLMYYNINFWCKVYFNIEVKCNSVDNNMSECFNAWILAARHKTIITMLEEIRVKMMTRIANLREFPSTWKCNFSPMALKVLEENISRSMDCTIEFNGVAGFEVKEGFCQHKVDIARRTCSCRVWQLRGIPCAHAVAALYFKKFSLYDYIDSCYSKETYLRTYANVIEPLTNMEMWPVSTNPTIEPPEITNMPGRPPKARRKEGGETKKSGKLPRTGLAMTCSICHVRGHNKRGCPQREGVESSTRQSAPSPTASIRAEPTCSGRGRGKPKKTPSAPSEGEPPLKKGRGRPKITSSVAPSAPPLPTAPTESLTRQSAPSPTASIRAEPTSSSRGRGKPKKTPSVPSEGEPPLKKRRGRQKKTSLVAPSAPPLPTAPTDFPASSSAPPTYHASSSITGTTKRGRGRGRGNTSLEKRSRVMGMGVFQAANGFKVMNPGMPSSKIYFTGQAKVTRSSDVTGDIGYTPSTTTKLKWNGKAAISTSKLHELREKQRKKTMKSSSSQNDTSSQSKMPWKL</sequence>
<name>A0ABQ7V972_SOLTU</name>
<dbReference type="InterPro" id="IPR018289">
    <property type="entry name" value="MULE_transposase_dom"/>
</dbReference>
<evidence type="ECO:0000256" key="4">
    <source>
        <dbReference type="PROSITE-ProRule" id="PRU00325"/>
    </source>
</evidence>
<feature type="region of interest" description="Disordered" evidence="5">
    <location>
        <begin position="82"/>
        <end position="278"/>
    </location>
</feature>
<feature type="compositionally biased region" description="Low complexity" evidence="5">
    <location>
        <begin position="113"/>
        <end position="133"/>
    </location>
</feature>
<evidence type="ECO:0000259" key="6">
    <source>
        <dbReference type="PROSITE" id="PS50966"/>
    </source>
</evidence>
<dbReference type="PROSITE" id="PS50966">
    <property type="entry name" value="ZF_SWIM"/>
    <property type="match status" value="1"/>
</dbReference>
<dbReference type="Pfam" id="PF03108">
    <property type="entry name" value="DBD_Tnp_Mut"/>
    <property type="match status" value="1"/>
</dbReference>
<dbReference type="InterPro" id="IPR004332">
    <property type="entry name" value="Transposase_MuDR"/>
</dbReference>
<feature type="compositionally biased region" description="Polar residues" evidence="5">
    <location>
        <begin position="84"/>
        <end position="96"/>
    </location>
</feature>
<proteinExistence type="predicted"/>
<organism evidence="7 8">
    <name type="scientific">Solanum tuberosum</name>
    <name type="common">Potato</name>
    <dbReference type="NCBI Taxonomy" id="4113"/>
    <lineage>
        <taxon>Eukaryota</taxon>
        <taxon>Viridiplantae</taxon>
        <taxon>Streptophyta</taxon>
        <taxon>Embryophyta</taxon>
        <taxon>Tracheophyta</taxon>
        <taxon>Spermatophyta</taxon>
        <taxon>Magnoliopsida</taxon>
        <taxon>eudicotyledons</taxon>
        <taxon>Gunneridae</taxon>
        <taxon>Pentapetalae</taxon>
        <taxon>asterids</taxon>
        <taxon>lamiids</taxon>
        <taxon>Solanales</taxon>
        <taxon>Solanaceae</taxon>
        <taxon>Solanoideae</taxon>
        <taxon>Solaneae</taxon>
        <taxon>Solanum</taxon>
    </lineage>
</organism>
<feature type="domain" description="SWIM-type" evidence="6">
    <location>
        <begin position="713"/>
        <end position="745"/>
    </location>
</feature>
<evidence type="ECO:0000313" key="8">
    <source>
        <dbReference type="Proteomes" id="UP000826656"/>
    </source>
</evidence>
<dbReference type="Pfam" id="PF10551">
    <property type="entry name" value="MULE"/>
    <property type="match status" value="1"/>
</dbReference>
<dbReference type="SMART" id="SM00575">
    <property type="entry name" value="ZnF_PMZ"/>
    <property type="match status" value="1"/>
</dbReference>
<keyword evidence="3" id="KW-0862">Zinc</keyword>
<evidence type="ECO:0000256" key="1">
    <source>
        <dbReference type="ARBA" id="ARBA00022723"/>
    </source>
</evidence>
<keyword evidence="8" id="KW-1185">Reference proteome</keyword>
<feature type="compositionally biased region" description="Low complexity" evidence="5">
    <location>
        <begin position="1098"/>
        <end position="1116"/>
    </location>
</feature>
<feature type="compositionally biased region" description="Polar residues" evidence="5">
    <location>
        <begin position="916"/>
        <end position="935"/>
    </location>
</feature>
<gene>
    <name evidence="7" type="ORF">KY290_023474</name>
</gene>
<dbReference type="InterPro" id="IPR017956">
    <property type="entry name" value="AT_hook_DNA-bd_motif"/>
</dbReference>
<feature type="region of interest" description="Disordered" evidence="5">
    <location>
        <begin position="1082"/>
        <end position="1116"/>
    </location>
</feature>
<dbReference type="PANTHER" id="PTHR31973:SF197">
    <property type="entry name" value="SWIM-TYPE DOMAIN-CONTAINING PROTEIN"/>
    <property type="match status" value="1"/>
</dbReference>
<evidence type="ECO:0000256" key="5">
    <source>
        <dbReference type="SAM" id="MobiDB-lite"/>
    </source>
</evidence>
<feature type="compositionally biased region" description="Basic and acidic residues" evidence="5">
    <location>
        <begin position="181"/>
        <end position="196"/>
    </location>
</feature>
<accession>A0ABQ7V972</accession>
<dbReference type="Proteomes" id="UP000826656">
    <property type="component" value="Unassembled WGS sequence"/>
</dbReference>
<comment type="caution">
    <text evidence="7">The sequence shown here is derived from an EMBL/GenBank/DDBJ whole genome shotgun (WGS) entry which is preliminary data.</text>
</comment>
<keyword evidence="2 4" id="KW-0863">Zinc-finger</keyword>
<feature type="region of interest" description="Disordered" evidence="5">
    <location>
        <begin position="784"/>
        <end position="816"/>
    </location>
</feature>
<keyword evidence="1" id="KW-0479">Metal-binding</keyword>
<evidence type="ECO:0000256" key="3">
    <source>
        <dbReference type="ARBA" id="ARBA00022833"/>
    </source>
</evidence>